<evidence type="ECO:0000313" key="3">
    <source>
        <dbReference type="Proteomes" id="UP000054538"/>
    </source>
</evidence>
<name>A0A0D0BPN9_9AGAM</name>
<dbReference type="InParanoid" id="A0A0D0BPN9"/>
<evidence type="ECO:0000313" key="2">
    <source>
        <dbReference type="EMBL" id="KIK73487.1"/>
    </source>
</evidence>
<gene>
    <name evidence="2" type="ORF">PAXRUDRAFT_178314</name>
</gene>
<proteinExistence type="predicted"/>
<feature type="non-terminal residue" evidence="2">
    <location>
        <position position="1"/>
    </location>
</feature>
<feature type="region of interest" description="Disordered" evidence="1">
    <location>
        <begin position="48"/>
        <end position="73"/>
    </location>
</feature>
<keyword evidence="3" id="KW-1185">Reference proteome</keyword>
<accession>A0A0D0BPN9</accession>
<dbReference type="HOGENOM" id="CLU_190883_0_0_1"/>
<evidence type="ECO:0000256" key="1">
    <source>
        <dbReference type="SAM" id="MobiDB-lite"/>
    </source>
</evidence>
<protein>
    <submittedName>
        <fullName evidence="2">Uncharacterized protein</fullName>
    </submittedName>
</protein>
<dbReference type="AlphaFoldDB" id="A0A0D0BPN9"/>
<reference evidence="3" key="2">
    <citation type="submission" date="2015-01" db="EMBL/GenBank/DDBJ databases">
        <title>Evolutionary Origins and Diversification of the Mycorrhizal Mutualists.</title>
        <authorList>
            <consortium name="DOE Joint Genome Institute"/>
            <consortium name="Mycorrhizal Genomics Consortium"/>
            <person name="Kohler A."/>
            <person name="Kuo A."/>
            <person name="Nagy L.G."/>
            <person name="Floudas D."/>
            <person name="Copeland A."/>
            <person name="Barry K.W."/>
            <person name="Cichocki N."/>
            <person name="Veneault-Fourrey C."/>
            <person name="LaButti K."/>
            <person name="Lindquist E.A."/>
            <person name="Lipzen A."/>
            <person name="Lundell T."/>
            <person name="Morin E."/>
            <person name="Murat C."/>
            <person name="Riley R."/>
            <person name="Ohm R."/>
            <person name="Sun H."/>
            <person name="Tunlid A."/>
            <person name="Henrissat B."/>
            <person name="Grigoriev I.V."/>
            <person name="Hibbett D.S."/>
            <person name="Martin F."/>
        </authorList>
    </citation>
    <scope>NUCLEOTIDE SEQUENCE [LARGE SCALE GENOMIC DNA]</scope>
    <source>
        <strain evidence="3">Ve08.2h10</strain>
    </source>
</reference>
<dbReference type="OrthoDB" id="2698482at2759"/>
<dbReference type="EMBL" id="KN829693">
    <property type="protein sequence ID" value="KIK73487.1"/>
    <property type="molecule type" value="Genomic_DNA"/>
</dbReference>
<dbReference type="Proteomes" id="UP000054538">
    <property type="component" value="Unassembled WGS sequence"/>
</dbReference>
<reference evidence="2 3" key="1">
    <citation type="submission" date="2014-04" db="EMBL/GenBank/DDBJ databases">
        <authorList>
            <consortium name="DOE Joint Genome Institute"/>
            <person name="Kuo A."/>
            <person name="Kohler A."/>
            <person name="Jargeat P."/>
            <person name="Nagy L.G."/>
            <person name="Floudas D."/>
            <person name="Copeland A."/>
            <person name="Barry K.W."/>
            <person name="Cichocki N."/>
            <person name="Veneault-Fourrey C."/>
            <person name="LaButti K."/>
            <person name="Lindquist E.A."/>
            <person name="Lipzen A."/>
            <person name="Lundell T."/>
            <person name="Morin E."/>
            <person name="Murat C."/>
            <person name="Sun H."/>
            <person name="Tunlid A."/>
            <person name="Henrissat B."/>
            <person name="Grigoriev I.V."/>
            <person name="Hibbett D.S."/>
            <person name="Martin F."/>
            <person name="Nordberg H.P."/>
            <person name="Cantor M.N."/>
            <person name="Hua S.X."/>
        </authorList>
    </citation>
    <scope>NUCLEOTIDE SEQUENCE [LARGE SCALE GENOMIC DNA]</scope>
    <source>
        <strain evidence="2 3">Ve08.2h10</strain>
    </source>
</reference>
<sequence>PCLAMLSRKYRALLLDHSPHTSFSKVLADNIWISGVLNTLWNEVQDGRDMETSGRGNGVSRMKHGEDDILLGR</sequence>
<organism evidence="2 3">
    <name type="scientific">Paxillus rubicundulus Ve08.2h10</name>
    <dbReference type="NCBI Taxonomy" id="930991"/>
    <lineage>
        <taxon>Eukaryota</taxon>
        <taxon>Fungi</taxon>
        <taxon>Dikarya</taxon>
        <taxon>Basidiomycota</taxon>
        <taxon>Agaricomycotina</taxon>
        <taxon>Agaricomycetes</taxon>
        <taxon>Agaricomycetidae</taxon>
        <taxon>Boletales</taxon>
        <taxon>Paxilineae</taxon>
        <taxon>Paxillaceae</taxon>
        <taxon>Paxillus</taxon>
    </lineage>
</organism>